<dbReference type="HOGENOM" id="CLU_085629_1_0_10"/>
<evidence type="ECO:0008006" key="5">
    <source>
        <dbReference type="Google" id="ProtNLM"/>
    </source>
</evidence>
<accession>F8X511</accession>
<gene>
    <name evidence="3" type="ORF">HMPREF9456_03320</name>
</gene>
<keyword evidence="4" id="KW-1185">Reference proteome</keyword>
<evidence type="ECO:0000313" key="4">
    <source>
        <dbReference type="Proteomes" id="UP000006420"/>
    </source>
</evidence>
<reference evidence="3 4" key="1">
    <citation type="submission" date="2011-04" db="EMBL/GenBank/DDBJ databases">
        <title>The Genome Sequence of Dysgonomonas mossii DSM 22836.</title>
        <authorList>
            <consortium name="The Broad Institute Genome Sequencing Platform"/>
            <person name="Earl A."/>
            <person name="Ward D."/>
            <person name="Feldgarden M."/>
            <person name="Gevers D."/>
            <person name="Pudlo N."/>
            <person name="Martens E."/>
            <person name="Allen-Vercoe E."/>
            <person name="Young S.K."/>
            <person name="Zeng Q."/>
            <person name="Gargeya S."/>
            <person name="Fitzgerald M."/>
            <person name="Haas B."/>
            <person name="Abouelleil A."/>
            <person name="Alvarado L."/>
            <person name="Arachchi H.M."/>
            <person name="Berlin A."/>
            <person name="Brown A."/>
            <person name="Chapman S.B."/>
            <person name="Chen Z."/>
            <person name="Dunbar C."/>
            <person name="Freedman E."/>
            <person name="Gearin G."/>
            <person name="Gellesch M."/>
            <person name="Goldberg J."/>
            <person name="Griggs A."/>
            <person name="Gujja S."/>
            <person name="Heiman D."/>
            <person name="Howarth C."/>
            <person name="Larson L."/>
            <person name="Lui A."/>
            <person name="MacDonald P.J.P."/>
            <person name="Mehta T."/>
            <person name="Montmayeur A."/>
            <person name="Murphy C."/>
            <person name="Neiman D."/>
            <person name="Pearson M."/>
            <person name="Priest M."/>
            <person name="Roberts A."/>
            <person name="Saif S."/>
            <person name="Shea T."/>
            <person name="Shenoy N."/>
            <person name="Sisk P."/>
            <person name="Stolte C."/>
            <person name="Sykes S."/>
            <person name="Yandava C."/>
            <person name="Wortman J."/>
            <person name="Nusbaum C."/>
            <person name="Birren B."/>
        </authorList>
    </citation>
    <scope>NUCLEOTIDE SEQUENCE [LARGE SCALE GENOMIC DNA]</scope>
    <source>
        <strain evidence="3 4">DSM 22836</strain>
    </source>
</reference>
<evidence type="ECO:0000256" key="2">
    <source>
        <dbReference type="ARBA" id="ARBA00022581"/>
    </source>
</evidence>
<dbReference type="Pfam" id="PF11133">
    <property type="entry name" value="Phage_head_fibr"/>
    <property type="match status" value="1"/>
</dbReference>
<protein>
    <recommendedName>
        <fullName evidence="5">Head fiber protein</fullName>
    </recommendedName>
</protein>
<evidence type="ECO:0000256" key="1">
    <source>
        <dbReference type="ARBA" id="ARBA00004328"/>
    </source>
</evidence>
<dbReference type="eggNOG" id="ENOG5032R5H">
    <property type="taxonomic scope" value="Bacteria"/>
</dbReference>
<dbReference type="EMBL" id="ADLW01000021">
    <property type="protein sequence ID" value="EGK04709.1"/>
    <property type="molecule type" value="Genomic_DNA"/>
</dbReference>
<dbReference type="AlphaFoldDB" id="F8X511"/>
<keyword evidence="2" id="KW-0945">Host-virus interaction</keyword>
<dbReference type="GeneID" id="78083915"/>
<dbReference type="STRING" id="742767.HMPREF9456_03320"/>
<dbReference type="InterPro" id="IPR022741">
    <property type="entry name" value="Phage_B103_Gp8"/>
</dbReference>
<proteinExistence type="predicted"/>
<sequence length="195" mass="20440">MPAGVSYNLNAEPVIEELCRFETVFRHSGGFNLDDSSLTDGYIVPVLAPIAVDFTTRKVKVVKNATIVEAANASATSYKIAKNSLIAVGMYLGTGAKGAEVTAIDKTNASYDLVTVAATIGAAVTVGQVLFEATAVGGTTPKNVANKLNYARTKVESGATVTAVGRAYEVIESKLKLPISDKDKASLGDNFMFQP</sequence>
<comment type="subcellular location">
    <subcellularLocation>
        <location evidence="1">Virion</location>
    </subcellularLocation>
</comment>
<evidence type="ECO:0000313" key="3">
    <source>
        <dbReference type="EMBL" id="EGK04709.1"/>
    </source>
</evidence>
<comment type="caution">
    <text evidence="3">The sequence shown here is derived from an EMBL/GenBank/DDBJ whole genome shotgun (WGS) entry which is preliminary data.</text>
</comment>
<organism evidence="3 4">
    <name type="scientific">Dysgonomonas mossii DSM 22836</name>
    <dbReference type="NCBI Taxonomy" id="742767"/>
    <lineage>
        <taxon>Bacteria</taxon>
        <taxon>Pseudomonadati</taxon>
        <taxon>Bacteroidota</taxon>
        <taxon>Bacteroidia</taxon>
        <taxon>Bacteroidales</taxon>
        <taxon>Dysgonomonadaceae</taxon>
        <taxon>Dysgonomonas</taxon>
    </lineage>
</organism>
<dbReference type="OrthoDB" id="1428785at2"/>
<dbReference type="RefSeq" id="WP_006844687.1">
    <property type="nucleotide sequence ID" value="NZ_AQWJ01000012.1"/>
</dbReference>
<name>F8X511_9BACT</name>
<dbReference type="Proteomes" id="UP000006420">
    <property type="component" value="Unassembled WGS sequence"/>
</dbReference>